<evidence type="ECO:0000313" key="1">
    <source>
        <dbReference type="EMBL" id="GAF90448.1"/>
    </source>
</evidence>
<comment type="caution">
    <text evidence="1">The sequence shown here is derived from an EMBL/GenBank/DDBJ whole genome shotgun (WGS) entry which is preliminary data.</text>
</comment>
<gene>
    <name evidence="1" type="ORF">S01H1_31441</name>
</gene>
<organism evidence="1">
    <name type="scientific">marine sediment metagenome</name>
    <dbReference type="NCBI Taxonomy" id="412755"/>
    <lineage>
        <taxon>unclassified sequences</taxon>
        <taxon>metagenomes</taxon>
        <taxon>ecological metagenomes</taxon>
    </lineage>
</organism>
<protein>
    <submittedName>
        <fullName evidence="1">Uncharacterized protein</fullName>
    </submittedName>
</protein>
<reference evidence="1" key="1">
    <citation type="journal article" date="2014" name="Front. Microbiol.">
        <title>High frequency of phylogenetically diverse reductive dehalogenase-homologous genes in deep subseafloor sedimentary metagenomes.</title>
        <authorList>
            <person name="Kawai M."/>
            <person name="Futagami T."/>
            <person name="Toyoda A."/>
            <person name="Takaki Y."/>
            <person name="Nishi S."/>
            <person name="Hori S."/>
            <person name="Arai W."/>
            <person name="Tsubouchi T."/>
            <person name="Morono Y."/>
            <person name="Uchiyama I."/>
            <person name="Ito T."/>
            <person name="Fujiyama A."/>
            <person name="Inagaki F."/>
            <person name="Takami H."/>
        </authorList>
    </citation>
    <scope>NUCLEOTIDE SEQUENCE</scope>
    <source>
        <strain evidence="1">Expedition CK06-06</strain>
    </source>
</reference>
<dbReference type="EMBL" id="BARS01019398">
    <property type="protein sequence ID" value="GAF90448.1"/>
    <property type="molecule type" value="Genomic_DNA"/>
</dbReference>
<accession>X0TAE3</accession>
<feature type="non-terminal residue" evidence="1">
    <location>
        <position position="1"/>
    </location>
</feature>
<proteinExistence type="predicted"/>
<name>X0TAE3_9ZZZZ</name>
<sequence length="124" mass="13819">AFGRKLFICEGSERVVTQIRNDLHKLIAIVDRSIDESSSALLQEALSLIENLRRVLDSANLLADSADATIEAMQYLDVLAEITDLLISNDLPRVCEICNTNEHFLAAWGQPCHYAVFQKCTSPQ</sequence>
<dbReference type="AlphaFoldDB" id="X0TAE3"/>